<reference evidence="2" key="1">
    <citation type="submission" date="2020-09" db="EMBL/GenBank/DDBJ databases">
        <title>Streptomyces grisecoloratus sp. nov., isolated from cotton soil.</title>
        <authorList>
            <person name="Xing L."/>
        </authorList>
    </citation>
    <scope>NUCLEOTIDE SEQUENCE</scope>
    <source>
        <strain evidence="2">TRM S81-3</strain>
    </source>
</reference>
<reference evidence="2" key="2">
    <citation type="submission" date="2020-09" db="EMBL/GenBank/DDBJ databases">
        <authorList>
            <person name="Luo X."/>
        </authorList>
    </citation>
    <scope>NUCLEOTIDE SEQUENCE</scope>
    <source>
        <strain evidence="2">TRM S81-3</strain>
    </source>
</reference>
<proteinExistence type="predicted"/>
<dbReference type="Gene3D" id="2.80.10.50">
    <property type="match status" value="1"/>
</dbReference>
<gene>
    <name evidence="2" type="ORF">H0H10_14415</name>
</gene>
<evidence type="ECO:0000313" key="2">
    <source>
        <dbReference type="EMBL" id="MBD0420321.1"/>
    </source>
</evidence>
<dbReference type="Proteomes" id="UP000621210">
    <property type="component" value="Unassembled WGS sequence"/>
</dbReference>
<organism evidence="2 3">
    <name type="scientific">Streptomyces griseicoloratus</name>
    <dbReference type="NCBI Taxonomy" id="2752516"/>
    <lineage>
        <taxon>Bacteria</taxon>
        <taxon>Bacillati</taxon>
        <taxon>Actinomycetota</taxon>
        <taxon>Actinomycetes</taxon>
        <taxon>Kitasatosporales</taxon>
        <taxon>Streptomycetaceae</taxon>
        <taxon>Streptomyces</taxon>
    </lineage>
</organism>
<dbReference type="Pfam" id="PF00652">
    <property type="entry name" value="Ricin_B_lectin"/>
    <property type="match status" value="1"/>
</dbReference>
<dbReference type="EMBL" id="JACVQF010000187">
    <property type="protein sequence ID" value="MBD0420321.1"/>
    <property type="molecule type" value="Genomic_DNA"/>
</dbReference>
<accession>A0A926L4M2</accession>
<sequence length="133" mass="14154">MLENVARPGFVLDNDAGGGQDSSVLAHDRNGGANQLWEVSPDGGNPVQIKQRIGGQELCAAAVFNGVADVSMQPCDGSGGVVRWHEIRVGENRYVYRNVSQGTCIAATRANGPVDLVECAFGDQDQQWVKRVG</sequence>
<dbReference type="SUPFAM" id="SSF50370">
    <property type="entry name" value="Ricin B-like lectins"/>
    <property type="match status" value="1"/>
</dbReference>
<dbReference type="InterPro" id="IPR000772">
    <property type="entry name" value="Ricin_B_lectin"/>
</dbReference>
<comment type="caution">
    <text evidence="2">The sequence shown here is derived from an EMBL/GenBank/DDBJ whole genome shotgun (WGS) entry which is preliminary data.</text>
</comment>
<feature type="domain" description="Ricin B lectin" evidence="1">
    <location>
        <begin position="3"/>
        <end position="128"/>
    </location>
</feature>
<dbReference type="AlphaFoldDB" id="A0A926L4M2"/>
<name>A0A926L4M2_9ACTN</name>
<evidence type="ECO:0000259" key="1">
    <source>
        <dbReference type="Pfam" id="PF00652"/>
    </source>
</evidence>
<dbReference type="PROSITE" id="PS50231">
    <property type="entry name" value="RICIN_B_LECTIN"/>
    <property type="match status" value="1"/>
</dbReference>
<keyword evidence="3" id="KW-1185">Reference proteome</keyword>
<protein>
    <submittedName>
        <fullName evidence="2">Ricin-type beta-trefoil lectin domain protein</fullName>
    </submittedName>
</protein>
<evidence type="ECO:0000313" key="3">
    <source>
        <dbReference type="Proteomes" id="UP000621210"/>
    </source>
</evidence>
<dbReference type="InterPro" id="IPR035992">
    <property type="entry name" value="Ricin_B-like_lectins"/>
</dbReference>